<evidence type="ECO:0000259" key="1">
    <source>
        <dbReference type="PROSITE" id="PS50995"/>
    </source>
</evidence>
<dbReference type="RefSeq" id="WP_076701879.1">
    <property type="nucleotide sequence ID" value="NZ_MRDE01000016.1"/>
</dbReference>
<dbReference type="PRINTS" id="PR00598">
    <property type="entry name" value="HTHMARR"/>
</dbReference>
<dbReference type="InterPro" id="IPR039422">
    <property type="entry name" value="MarR/SlyA-like"/>
</dbReference>
<dbReference type="EMBL" id="MRDE01000016">
    <property type="protein sequence ID" value="OMH27672.1"/>
    <property type="molecule type" value="Genomic_DNA"/>
</dbReference>
<protein>
    <submittedName>
        <fullName evidence="2">MarR family transcriptional regulator</fullName>
    </submittedName>
</protein>
<dbReference type="PROSITE" id="PS50995">
    <property type="entry name" value="HTH_MARR_2"/>
    <property type="match status" value="1"/>
</dbReference>
<dbReference type="InterPro" id="IPR036390">
    <property type="entry name" value="WH_DNA-bd_sf"/>
</dbReference>
<proteinExistence type="predicted"/>
<feature type="domain" description="HTH marR-type" evidence="1">
    <location>
        <begin position="1"/>
        <end position="146"/>
    </location>
</feature>
<keyword evidence="3" id="KW-1185">Reference proteome</keyword>
<reference evidence="2 3" key="1">
    <citation type="submission" date="2016-12" db="EMBL/GenBank/DDBJ databases">
        <title>Draft genome of Tersicoccus phoenicis 1P05MA.</title>
        <authorList>
            <person name="Nakajima Y."/>
            <person name="Yoshizawa S."/>
            <person name="Nakamura K."/>
            <person name="Ogura Y."/>
            <person name="Hayashi T."/>
            <person name="Kogure K."/>
        </authorList>
    </citation>
    <scope>NUCLEOTIDE SEQUENCE [LARGE SCALE GENOMIC DNA]</scope>
    <source>
        <strain evidence="2 3">1p05MA</strain>
    </source>
</reference>
<dbReference type="SUPFAM" id="SSF46785">
    <property type="entry name" value="Winged helix' DNA-binding domain"/>
    <property type="match status" value="1"/>
</dbReference>
<dbReference type="Gene3D" id="1.10.10.10">
    <property type="entry name" value="Winged helix-like DNA-binding domain superfamily/Winged helix DNA-binding domain"/>
    <property type="match status" value="1"/>
</dbReference>
<evidence type="ECO:0000313" key="3">
    <source>
        <dbReference type="Proteomes" id="UP000187085"/>
    </source>
</evidence>
<dbReference type="PANTHER" id="PTHR33164">
    <property type="entry name" value="TRANSCRIPTIONAL REGULATOR, MARR FAMILY"/>
    <property type="match status" value="1"/>
</dbReference>
<comment type="caution">
    <text evidence="2">The sequence shown here is derived from an EMBL/GenBank/DDBJ whole genome shotgun (WGS) entry which is preliminary data.</text>
</comment>
<dbReference type="STRING" id="554083.BKD30_03240"/>
<evidence type="ECO:0000313" key="2">
    <source>
        <dbReference type="EMBL" id="OMH27672.1"/>
    </source>
</evidence>
<dbReference type="SMART" id="SM00347">
    <property type="entry name" value="HTH_MARR"/>
    <property type="match status" value="1"/>
</dbReference>
<dbReference type="GO" id="GO:0006950">
    <property type="term" value="P:response to stress"/>
    <property type="evidence" value="ECO:0007669"/>
    <property type="project" value="TreeGrafter"/>
</dbReference>
<dbReference type="InterPro" id="IPR000835">
    <property type="entry name" value="HTH_MarR-typ"/>
</dbReference>
<dbReference type="GO" id="GO:0003700">
    <property type="term" value="F:DNA-binding transcription factor activity"/>
    <property type="evidence" value="ECO:0007669"/>
    <property type="project" value="InterPro"/>
</dbReference>
<dbReference type="Proteomes" id="UP000187085">
    <property type="component" value="Unassembled WGS sequence"/>
</dbReference>
<dbReference type="AlphaFoldDB" id="A0A1R1LJG7"/>
<dbReference type="PANTHER" id="PTHR33164:SF99">
    <property type="entry name" value="MARR FAMILY REGULATORY PROTEIN"/>
    <property type="match status" value="1"/>
</dbReference>
<gene>
    <name evidence="2" type="ORF">BKD30_03240</name>
</gene>
<dbReference type="OrthoDB" id="8635520at2"/>
<name>A0A1R1LJG7_9MICC</name>
<sequence length="160" mass="18313">MSVTWLTPRERDAWLSYLFSSMLVPAALDQQLQRAARISFFDYSVLAHLSEARDRTRTMSDLAACTSSSLSRLSHVVTKLEKRGWVERSASSDDGRVTVARLTDVGFDLLTGLAPRHVARVRALVFDALDEQDVRDLDRVSRKILANIDEDHWFFRRDED</sequence>
<dbReference type="Pfam" id="PF12802">
    <property type="entry name" value="MarR_2"/>
    <property type="match status" value="1"/>
</dbReference>
<organism evidence="2 3">
    <name type="scientific">Tersicoccus phoenicis</name>
    <dbReference type="NCBI Taxonomy" id="554083"/>
    <lineage>
        <taxon>Bacteria</taxon>
        <taxon>Bacillati</taxon>
        <taxon>Actinomycetota</taxon>
        <taxon>Actinomycetes</taxon>
        <taxon>Micrococcales</taxon>
        <taxon>Micrococcaceae</taxon>
        <taxon>Tersicoccus</taxon>
    </lineage>
</organism>
<accession>A0A1R1LJG7</accession>
<dbReference type="InterPro" id="IPR036388">
    <property type="entry name" value="WH-like_DNA-bd_sf"/>
</dbReference>